<dbReference type="EMBL" id="JAAMPC010000012">
    <property type="protein sequence ID" value="KAG2276562.1"/>
    <property type="molecule type" value="Genomic_DNA"/>
</dbReference>
<reference evidence="1 2" key="1">
    <citation type="submission" date="2020-02" db="EMBL/GenBank/DDBJ databases">
        <authorList>
            <person name="Ma Q."/>
            <person name="Huang Y."/>
            <person name="Song X."/>
            <person name="Pei D."/>
        </authorList>
    </citation>
    <scope>NUCLEOTIDE SEQUENCE [LARGE SCALE GENOMIC DNA]</scope>
    <source>
        <strain evidence="1">Sxm20200214</strain>
        <tissue evidence="1">Leaf</tissue>
    </source>
</reference>
<evidence type="ECO:0000313" key="2">
    <source>
        <dbReference type="Proteomes" id="UP000886595"/>
    </source>
</evidence>
<sequence>MVMCPHLSVFVMDLKMEIPSKKVYVLGIGGLFYLFDAVDEDPTSTNVRHIQRVARSTSMLEDCSPVAFIKMVNQTSSRRGHERSFTSFLLFVEVNLSTKTPLHERYLSLGFKAK</sequence>
<name>A0A8X7QUK7_BRACI</name>
<dbReference type="AlphaFoldDB" id="A0A8X7QUK7"/>
<keyword evidence="2" id="KW-1185">Reference proteome</keyword>
<proteinExistence type="predicted"/>
<dbReference type="Proteomes" id="UP000886595">
    <property type="component" value="Unassembled WGS sequence"/>
</dbReference>
<protein>
    <submittedName>
        <fullName evidence="1">Uncharacterized protein</fullName>
    </submittedName>
</protein>
<organism evidence="1 2">
    <name type="scientific">Brassica carinata</name>
    <name type="common">Ethiopian mustard</name>
    <name type="synonym">Abyssinian cabbage</name>
    <dbReference type="NCBI Taxonomy" id="52824"/>
    <lineage>
        <taxon>Eukaryota</taxon>
        <taxon>Viridiplantae</taxon>
        <taxon>Streptophyta</taxon>
        <taxon>Embryophyta</taxon>
        <taxon>Tracheophyta</taxon>
        <taxon>Spermatophyta</taxon>
        <taxon>Magnoliopsida</taxon>
        <taxon>eudicotyledons</taxon>
        <taxon>Gunneridae</taxon>
        <taxon>Pentapetalae</taxon>
        <taxon>rosids</taxon>
        <taxon>malvids</taxon>
        <taxon>Brassicales</taxon>
        <taxon>Brassicaceae</taxon>
        <taxon>Brassiceae</taxon>
        <taxon>Brassica</taxon>
    </lineage>
</organism>
<evidence type="ECO:0000313" key="1">
    <source>
        <dbReference type="EMBL" id="KAG2276562.1"/>
    </source>
</evidence>
<comment type="caution">
    <text evidence="1">The sequence shown here is derived from an EMBL/GenBank/DDBJ whole genome shotgun (WGS) entry which is preliminary data.</text>
</comment>
<gene>
    <name evidence="1" type="ORF">Bca52824_059117</name>
</gene>
<accession>A0A8X7QUK7</accession>